<dbReference type="Gene3D" id="3.30.420.10">
    <property type="entry name" value="Ribonuclease H-like superfamily/Ribonuclease H"/>
    <property type="match status" value="1"/>
</dbReference>
<dbReference type="AlphaFoldDB" id="A0A9J9QAL1"/>
<dbReference type="InterPro" id="IPR047655">
    <property type="entry name" value="Transpos_IS630-like"/>
</dbReference>
<dbReference type="Proteomes" id="UP000000450">
    <property type="component" value="Chromosome"/>
</dbReference>
<feature type="domain" description="Winged helix-turn helix" evidence="2">
    <location>
        <begin position="103"/>
        <end position="161"/>
    </location>
</feature>
<dbReference type="InterPro" id="IPR038717">
    <property type="entry name" value="Tc1-like_DDE_dom"/>
</dbReference>
<dbReference type="Pfam" id="PF13358">
    <property type="entry name" value="DDE_3"/>
    <property type="match status" value="1"/>
</dbReference>
<dbReference type="InterPro" id="IPR009057">
    <property type="entry name" value="Homeodomain-like_sf"/>
</dbReference>
<proteinExistence type="predicted"/>
<dbReference type="GO" id="GO:0003676">
    <property type="term" value="F:nucleic acid binding"/>
    <property type="evidence" value="ECO:0007669"/>
    <property type="project" value="InterPro"/>
</dbReference>
<dbReference type="SUPFAM" id="SSF46689">
    <property type="entry name" value="Homeodomain-like"/>
    <property type="match status" value="1"/>
</dbReference>
<evidence type="ECO:0000259" key="2">
    <source>
        <dbReference type="Pfam" id="PF13592"/>
    </source>
</evidence>
<evidence type="ECO:0000259" key="1">
    <source>
        <dbReference type="Pfam" id="PF13358"/>
    </source>
</evidence>
<dbReference type="KEGG" id="dia:Dtpsy_2525"/>
<reference evidence="3 4" key="1">
    <citation type="journal article" date="2010" name="J. Bacteriol.">
        <title>Completed genome sequence of the anaerobic iron-oxidizing bacterium Acidovorax ebreus strain TPSY.</title>
        <authorList>
            <person name="Byrne-Bailey K.G."/>
            <person name="Weber K.A."/>
            <person name="Chair A.H."/>
            <person name="Bose S."/>
            <person name="Knox T."/>
            <person name="Spanbauer T.L."/>
            <person name="Chertkov O."/>
            <person name="Coates J.D."/>
        </authorList>
    </citation>
    <scope>NUCLEOTIDE SEQUENCE [LARGE SCALE GENOMIC DNA]</scope>
    <source>
        <strain evidence="3 4">TPSY</strain>
    </source>
</reference>
<keyword evidence="4" id="KW-1185">Reference proteome</keyword>
<protein>
    <submittedName>
        <fullName evidence="3">ISXo7 transposase</fullName>
    </submittedName>
</protein>
<gene>
    <name evidence="3" type="ordered locus">Dtpsy_2525</name>
</gene>
<organism evidence="3 4">
    <name type="scientific">Acidovorax ebreus (strain TPSY)</name>
    <name type="common">Diaphorobacter sp. (strain TPSY)</name>
    <dbReference type="NCBI Taxonomy" id="535289"/>
    <lineage>
        <taxon>Bacteria</taxon>
        <taxon>Pseudomonadati</taxon>
        <taxon>Pseudomonadota</taxon>
        <taxon>Betaproteobacteria</taxon>
        <taxon>Burkholderiales</taxon>
        <taxon>Comamonadaceae</taxon>
        <taxon>Diaphorobacter</taxon>
    </lineage>
</organism>
<dbReference type="Pfam" id="PF13592">
    <property type="entry name" value="HTH_33"/>
    <property type="match status" value="1"/>
</dbReference>
<sequence>MTPKFMEKEDARKQSREVLHERRKQVIRLHRKGVGVMQIVEQTGLSWSGVNTALRLFEQGGAAALKPNARGKKLGSGRSLSAEQERVIRMTIIDKRPEQIKMEFALWSRPAVRELIERDLGLKLSVRAVGDYLARWGFTPQKPIKKAYEQRPEAVQAWLEDEYPAIEARAKREGAEIHWGDETALVNTDVRGRSYAPAGQTPVTRAVGGTRQKLSMIATVTNQGKTRWMIIDEAFNSDKLIEFMQALIKESQGKKIFLILDNLRVHHSKPVKEWSAQRKEDIELFYLPSYSPELNPEERLNADLKHAIGSKVPVRTKAKLRAAATEHMTMLENTPERVRKYFGDKHVAYAAS</sequence>
<dbReference type="PANTHER" id="PTHR46564">
    <property type="entry name" value="TRANSPOSASE"/>
    <property type="match status" value="1"/>
</dbReference>
<evidence type="ECO:0000313" key="4">
    <source>
        <dbReference type="Proteomes" id="UP000000450"/>
    </source>
</evidence>
<evidence type="ECO:0000313" key="3">
    <source>
        <dbReference type="EMBL" id="ACM33960.1"/>
    </source>
</evidence>
<dbReference type="InterPro" id="IPR025959">
    <property type="entry name" value="Winged_HTH_dom"/>
</dbReference>
<dbReference type="InterPro" id="IPR036397">
    <property type="entry name" value="RNaseH_sf"/>
</dbReference>
<dbReference type="EMBL" id="CP001392">
    <property type="protein sequence ID" value="ACM33960.1"/>
    <property type="molecule type" value="Genomic_DNA"/>
</dbReference>
<dbReference type="Pfam" id="PF13551">
    <property type="entry name" value="HTH_29"/>
    <property type="match status" value="1"/>
</dbReference>
<feature type="domain" description="Tc1-like transposase DDE" evidence="1">
    <location>
        <begin position="177"/>
        <end position="320"/>
    </location>
</feature>
<accession>A0A9J9QAL1</accession>
<dbReference type="PANTHER" id="PTHR46564:SF1">
    <property type="entry name" value="TRANSPOSASE"/>
    <property type="match status" value="1"/>
</dbReference>
<name>A0A9J9QAL1_ACIET</name>
<dbReference type="NCBIfam" id="NF033545">
    <property type="entry name" value="transpos_IS630"/>
    <property type="match status" value="1"/>
</dbReference>